<feature type="domain" description="N-acetyltransferase" evidence="2">
    <location>
        <begin position="84"/>
        <end position="219"/>
    </location>
</feature>
<dbReference type="GO" id="GO:0016746">
    <property type="term" value="F:acyltransferase activity"/>
    <property type="evidence" value="ECO:0007669"/>
    <property type="project" value="UniProtKB-KW"/>
</dbReference>
<dbReference type="EC" id="2.3.1.-" evidence="3"/>
<dbReference type="EMBL" id="JBHRWW010000007">
    <property type="protein sequence ID" value="MFC3689086.1"/>
    <property type="molecule type" value="Genomic_DNA"/>
</dbReference>
<dbReference type="CDD" id="cd04301">
    <property type="entry name" value="NAT_SF"/>
    <property type="match status" value="1"/>
</dbReference>
<name>A0ABV7WKH2_9MICO</name>
<keyword evidence="3" id="KW-0012">Acyltransferase</keyword>
<dbReference type="PANTHER" id="PTHR13170">
    <property type="entry name" value="O-GLCNACASE"/>
    <property type="match status" value="1"/>
</dbReference>
<dbReference type="PROSITE" id="PS51186">
    <property type="entry name" value="GNAT"/>
    <property type="match status" value="1"/>
</dbReference>
<accession>A0ABV7WKH2</accession>
<evidence type="ECO:0000313" key="4">
    <source>
        <dbReference type="Proteomes" id="UP001595685"/>
    </source>
</evidence>
<dbReference type="Pfam" id="PF00583">
    <property type="entry name" value="Acetyltransf_1"/>
    <property type="match status" value="1"/>
</dbReference>
<dbReference type="Proteomes" id="UP001595685">
    <property type="component" value="Unassembled WGS sequence"/>
</dbReference>
<dbReference type="InterPro" id="IPR000182">
    <property type="entry name" value="GNAT_dom"/>
</dbReference>
<dbReference type="PANTHER" id="PTHR13170:SF16">
    <property type="entry name" value="PROTEIN O-GLCNACASE"/>
    <property type="match status" value="1"/>
</dbReference>
<protein>
    <submittedName>
        <fullName evidence="3">GNAT family N-acetyltransferase</fullName>
        <ecNumber evidence="3">2.3.1.-</ecNumber>
    </submittedName>
</protein>
<feature type="region of interest" description="Disordered" evidence="1">
    <location>
        <begin position="1"/>
        <end position="20"/>
    </location>
</feature>
<gene>
    <name evidence="3" type="ORF">ACFOLH_12105</name>
</gene>
<dbReference type="InterPro" id="IPR051822">
    <property type="entry name" value="Glycosyl_Hydrolase_84"/>
</dbReference>
<dbReference type="SUPFAM" id="SSF55729">
    <property type="entry name" value="Acyl-CoA N-acyltransferases (Nat)"/>
    <property type="match status" value="1"/>
</dbReference>
<organism evidence="3 4">
    <name type="scientific">Aquipuribacter hungaricus</name>
    <dbReference type="NCBI Taxonomy" id="545624"/>
    <lineage>
        <taxon>Bacteria</taxon>
        <taxon>Bacillati</taxon>
        <taxon>Actinomycetota</taxon>
        <taxon>Actinomycetes</taxon>
        <taxon>Micrococcales</taxon>
        <taxon>Intrasporangiaceae</taxon>
        <taxon>Aquipuribacter</taxon>
    </lineage>
</organism>
<evidence type="ECO:0000259" key="2">
    <source>
        <dbReference type="PROSITE" id="PS51186"/>
    </source>
</evidence>
<proteinExistence type="predicted"/>
<evidence type="ECO:0000256" key="1">
    <source>
        <dbReference type="SAM" id="MobiDB-lite"/>
    </source>
</evidence>
<dbReference type="InterPro" id="IPR016181">
    <property type="entry name" value="Acyl_CoA_acyltransferase"/>
</dbReference>
<dbReference type="RefSeq" id="WP_340292210.1">
    <property type="nucleotide sequence ID" value="NZ_JBBEOI010000063.1"/>
</dbReference>
<comment type="caution">
    <text evidence="3">The sequence shown here is derived from an EMBL/GenBank/DDBJ whole genome shotgun (WGS) entry which is preliminary data.</text>
</comment>
<dbReference type="Gene3D" id="3.40.630.30">
    <property type="match status" value="1"/>
</dbReference>
<sequence>MSRLTAPTRRAARRAPSRVSVRPYRRSDDAGLSAVCLATADEGRDGSALYARPSLPGEVYALPYVRFEPDLCLVVDDGTREGGVSGYVLGTSDTAAFEDWATRAWWPGVRSRHPVADQEPGSADARLAALAASPQPTARAVVEAYPAHLHVDLMPHVQGQGLGRRLLEGFMQHAHGAGAAGVHLGVSTGNERAVGFYERLGFEVLERTERALLMGRLLP</sequence>
<keyword evidence="4" id="KW-1185">Reference proteome</keyword>
<reference evidence="4" key="1">
    <citation type="journal article" date="2019" name="Int. J. Syst. Evol. Microbiol.">
        <title>The Global Catalogue of Microorganisms (GCM) 10K type strain sequencing project: providing services to taxonomists for standard genome sequencing and annotation.</title>
        <authorList>
            <consortium name="The Broad Institute Genomics Platform"/>
            <consortium name="The Broad Institute Genome Sequencing Center for Infectious Disease"/>
            <person name="Wu L."/>
            <person name="Ma J."/>
        </authorList>
    </citation>
    <scope>NUCLEOTIDE SEQUENCE [LARGE SCALE GENOMIC DNA]</scope>
    <source>
        <strain evidence="4">NCAIM B.02333</strain>
    </source>
</reference>
<keyword evidence="3" id="KW-0808">Transferase</keyword>
<evidence type="ECO:0000313" key="3">
    <source>
        <dbReference type="EMBL" id="MFC3689086.1"/>
    </source>
</evidence>